<organism evidence="6 7">
    <name type="scientific">Terracoccus luteus</name>
    <dbReference type="NCBI Taxonomy" id="53356"/>
    <lineage>
        <taxon>Bacteria</taxon>
        <taxon>Bacillati</taxon>
        <taxon>Actinomycetota</taxon>
        <taxon>Actinomycetes</taxon>
        <taxon>Micrococcales</taxon>
        <taxon>Intrasporangiaceae</taxon>
        <taxon>Terracoccus</taxon>
    </lineage>
</organism>
<name>A0A495Y1U9_9MICO</name>
<evidence type="ECO:0000256" key="5">
    <source>
        <dbReference type="RuleBase" id="RU361279"/>
    </source>
</evidence>
<dbReference type="NCBIfam" id="TIGR02727">
    <property type="entry name" value="MTHFS_bact"/>
    <property type="match status" value="1"/>
</dbReference>
<evidence type="ECO:0000313" key="6">
    <source>
        <dbReference type="EMBL" id="RKT78783.1"/>
    </source>
</evidence>
<dbReference type="SUPFAM" id="SSF100950">
    <property type="entry name" value="NagB/RpiA/CoA transferase-like"/>
    <property type="match status" value="1"/>
</dbReference>
<dbReference type="AlphaFoldDB" id="A0A495Y1U9"/>
<dbReference type="OrthoDB" id="3242798at2"/>
<feature type="binding site" evidence="4">
    <location>
        <position position="57"/>
    </location>
    <ligand>
        <name>substrate</name>
    </ligand>
</feature>
<accession>A0A495Y1U9</accession>
<dbReference type="PANTHER" id="PTHR23407">
    <property type="entry name" value="ATPASE INHIBITOR/5-FORMYLTETRAHYDROFOLATE CYCLO-LIGASE"/>
    <property type="match status" value="1"/>
</dbReference>
<evidence type="ECO:0000256" key="1">
    <source>
        <dbReference type="ARBA" id="ARBA00010638"/>
    </source>
</evidence>
<keyword evidence="5" id="KW-0460">Magnesium</keyword>
<dbReference type="InterPro" id="IPR037171">
    <property type="entry name" value="NagB/RpiA_transferase-like"/>
</dbReference>
<dbReference type="Pfam" id="PF01812">
    <property type="entry name" value="5-FTHF_cyc-lig"/>
    <property type="match status" value="1"/>
</dbReference>
<evidence type="ECO:0000256" key="4">
    <source>
        <dbReference type="PIRSR" id="PIRSR006806-1"/>
    </source>
</evidence>
<dbReference type="GO" id="GO:0046872">
    <property type="term" value="F:metal ion binding"/>
    <property type="evidence" value="ECO:0007669"/>
    <property type="project" value="UniProtKB-KW"/>
</dbReference>
<keyword evidence="3 4" id="KW-0067">ATP-binding</keyword>
<dbReference type="PANTHER" id="PTHR23407:SF1">
    <property type="entry name" value="5-FORMYLTETRAHYDROFOLATE CYCLO-LIGASE"/>
    <property type="match status" value="1"/>
</dbReference>
<comment type="cofactor">
    <cofactor evidence="5">
        <name>Mg(2+)</name>
        <dbReference type="ChEBI" id="CHEBI:18420"/>
    </cofactor>
</comment>
<keyword evidence="6" id="KW-0436">Ligase</keyword>
<proteinExistence type="inferred from homology"/>
<dbReference type="Proteomes" id="UP000278440">
    <property type="component" value="Unassembled WGS sequence"/>
</dbReference>
<reference evidence="6 7" key="1">
    <citation type="submission" date="2018-10" db="EMBL/GenBank/DDBJ databases">
        <title>Sequencing the genomes of 1000 actinobacteria strains.</title>
        <authorList>
            <person name="Klenk H.-P."/>
        </authorList>
    </citation>
    <scope>NUCLEOTIDE SEQUENCE [LARGE SCALE GENOMIC DNA]</scope>
    <source>
        <strain evidence="6 7">DSM 44267</strain>
    </source>
</reference>
<evidence type="ECO:0000256" key="2">
    <source>
        <dbReference type="ARBA" id="ARBA00022741"/>
    </source>
</evidence>
<keyword evidence="5" id="KW-0479">Metal-binding</keyword>
<dbReference type="EC" id="6.3.3.2" evidence="5"/>
<dbReference type="Gene3D" id="3.40.50.10420">
    <property type="entry name" value="NagB/RpiA/CoA transferase-like"/>
    <property type="match status" value="1"/>
</dbReference>
<keyword evidence="7" id="KW-1185">Reference proteome</keyword>
<evidence type="ECO:0000313" key="7">
    <source>
        <dbReference type="Proteomes" id="UP000278440"/>
    </source>
</evidence>
<dbReference type="PIRSF" id="PIRSF006806">
    <property type="entry name" value="FTHF_cligase"/>
    <property type="match status" value="1"/>
</dbReference>
<dbReference type="InterPro" id="IPR002698">
    <property type="entry name" value="FTHF_cligase"/>
</dbReference>
<feature type="binding site" evidence="4">
    <location>
        <position position="62"/>
    </location>
    <ligand>
        <name>substrate</name>
    </ligand>
</feature>
<dbReference type="GO" id="GO:0005524">
    <property type="term" value="F:ATP binding"/>
    <property type="evidence" value="ECO:0007669"/>
    <property type="project" value="UniProtKB-KW"/>
</dbReference>
<feature type="binding site" evidence="4">
    <location>
        <begin position="145"/>
        <end position="153"/>
    </location>
    <ligand>
        <name>ATP</name>
        <dbReference type="ChEBI" id="CHEBI:30616"/>
    </ligand>
</feature>
<evidence type="ECO:0000256" key="3">
    <source>
        <dbReference type="ARBA" id="ARBA00022840"/>
    </source>
</evidence>
<gene>
    <name evidence="6" type="ORF">DFJ68_2233</name>
</gene>
<protein>
    <recommendedName>
        <fullName evidence="5">5-formyltetrahydrofolate cyclo-ligase</fullName>
        <ecNumber evidence="5">6.3.3.2</ecNumber>
    </recommendedName>
</protein>
<keyword evidence="2 4" id="KW-0547">Nucleotide-binding</keyword>
<dbReference type="RefSeq" id="WP_121033228.1">
    <property type="nucleotide sequence ID" value="NZ_RBXT01000001.1"/>
</dbReference>
<dbReference type="InterPro" id="IPR024185">
    <property type="entry name" value="FTHF_cligase-like_sf"/>
</dbReference>
<dbReference type="EMBL" id="RBXT01000001">
    <property type="protein sequence ID" value="RKT78783.1"/>
    <property type="molecule type" value="Genomic_DNA"/>
</dbReference>
<dbReference type="GO" id="GO:0009396">
    <property type="term" value="P:folic acid-containing compound biosynthetic process"/>
    <property type="evidence" value="ECO:0007669"/>
    <property type="project" value="TreeGrafter"/>
</dbReference>
<dbReference type="GO" id="GO:0035999">
    <property type="term" value="P:tetrahydrofolate interconversion"/>
    <property type="evidence" value="ECO:0007669"/>
    <property type="project" value="TreeGrafter"/>
</dbReference>
<comment type="caution">
    <text evidence="6">The sequence shown here is derived from an EMBL/GenBank/DDBJ whole genome shotgun (WGS) entry which is preliminary data.</text>
</comment>
<comment type="catalytic activity">
    <reaction evidence="5">
        <text>(6S)-5-formyl-5,6,7,8-tetrahydrofolate + ATP = (6R)-5,10-methenyltetrahydrofolate + ADP + phosphate</text>
        <dbReference type="Rhea" id="RHEA:10488"/>
        <dbReference type="ChEBI" id="CHEBI:30616"/>
        <dbReference type="ChEBI" id="CHEBI:43474"/>
        <dbReference type="ChEBI" id="CHEBI:57455"/>
        <dbReference type="ChEBI" id="CHEBI:57457"/>
        <dbReference type="ChEBI" id="CHEBI:456216"/>
        <dbReference type="EC" id="6.3.3.2"/>
    </reaction>
</comment>
<sequence length="207" mass="21629">MSALDKGDLRHVLRRERRERVAALTPARREAAGAALASAVLGFVPPDAGPATVAVYESLPDEPPTGELVRRLVEAGHTVLVPVTLDDWSLDWTPARVGTVADRATTSRTTREQTAEGLTLLGPDALARCDLVVVPALAVDAHGSRLGQGGGCYDRALAHRDPAAPVIALVHDGELSPTPLPREPHDVPVDGWVTTTGEVGRASSAGG</sequence>
<comment type="similarity">
    <text evidence="1 5">Belongs to the 5-formyltetrahydrofolate cyclo-ligase family.</text>
</comment>
<dbReference type="GO" id="GO:0030272">
    <property type="term" value="F:5-formyltetrahydrofolate cyclo-ligase activity"/>
    <property type="evidence" value="ECO:0007669"/>
    <property type="project" value="UniProtKB-EC"/>
</dbReference>